<dbReference type="GeneID" id="54574700"/>
<accession>A0A6A6IML5</accession>
<reference evidence="1" key="1">
    <citation type="journal article" date="2020" name="Stud. Mycol.">
        <title>101 Dothideomycetes genomes: a test case for predicting lifestyles and emergence of pathogens.</title>
        <authorList>
            <person name="Haridas S."/>
            <person name="Albert R."/>
            <person name="Binder M."/>
            <person name="Bloem J."/>
            <person name="Labutti K."/>
            <person name="Salamov A."/>
            <person name="Andreopoulos B."/>
            <person name="Baker S."/>
            <person name="Barry K."/>
            <person name="Bills G."/>
            <person name="Bluhm B."/>
            <person name="Cannon C."/>
            <person name="Castanera R."/>
            <person name="Culley D."/>
            <person name="Daum C."/>
            <person name="Ezra D."/>
            <person name="Gonzalez J."/>
            <person name="Henrissat B."/>
            <person name="Kuo A."/>
            <person name="Liang C."/>
            <person name="Lipzen A."/>
            <person name="Lutzoni F."/>
            <person name="Magnuson J."/>
            <person name="Mondo S."/>
            <person name="Nolan M."/>
            <person name="Ohm R."/>
            <person name="Pangilinan J."/>
            <person name="Park H.-J."/>
            <person name="Ramirez L."/>
            <person name="Alfaro M."/>
            <person name="Sun H."/>
            <person name="Tritt A."/>
            <person name="Yoshinaga Y."/>
            <person name="Zwiers L.-H."/>
            <person name="Turgeon B."/>
            <person name="Goodwin S."/>
            <person name="Spatafora J."/>
            <person name="Crous P."/>
            <person name="Grigoriev I."/>
        </authorList>
    </citation>
    <scope>NUCLEOTIDE SEQUENCE</scope>
    <source>
        <strain evidence="1">CBS 122368</strain>
    </source>
</reference>
<dbReference type="OrthoDB" id="5422863at2759"/>
<gene>
    <name evidence="1" type="ORF">BU26DRAFT_270221</name>
</gene>
<dbReference type="RefSeq" id="XP_033685804.1">
    <property type="nucleotide sequence ID" value="XM_033821370.1"/>
</dbReference>
<sequence length="359" mass="39780">MTPDTTTSPKPTGVHLVGSICGTATSASAFYKALTSFPNRLRRLPDGEPAHRSTFVGWQMGVFAHTPDVLRKYDDAINCIQQAPVPVAEVTKIVANMPPLEPGYDDAALESYAEFKKLKEEGKIPKGARFQVCLPTVFCVICLIREGFQEPVEPVYEEALLGCLRRIEEVVPSEELAVQWDIAGEPMTLEGAFRPHFEPWFAKGESREVLLDEIVGRIARLVGKVKQGAEVGMHICYGDWGHKHFVEPKDTGLMVEIAKGVIDRAERKVQWVHMPVPKSRDDEAYFLPLKDFGFEETELYLGLVHANDREGTDRRLKTAQDVLGGRNFGIATECGLGRTPVEDLAEIAEICCDISAPVT</sequence>
<dbReference type="Gene3D" id="3.20.20.210">
    <property type="match status" value="1"/>
</dbReference>
<proteinExistence type="predicted"/>
<keyword evidence="2" id="KW-1185">Reference proteome</keyword>
<evidence type="ECO:0008006" key="3">
    <source>
        <dbReference type="Google" id="ProtNLM"/>
    </source>
</evidence>
<evidence type="ECO:0000313" key="1">
    <source>
        <dbReference type="EMBL" id="KAF2250800.1"/>
    </source>
</evidence>
<dbReference type="InterPro" id="IPR038071">
    <property type="entry name" value="UROD/MetE-like_sf"/>
</dbReference>
<evidence type="ECO:0000313" key="2">
    <source>
        <dbReference type="Proteomes" id="UP000800094"/>
    </source>
</evidence>
<protein>
    <recommendedName>
        <fullName evidence="3">UROD/MetE-like protein</fullName>
    </recommendedName>
</protein>
<organism evidence="1 2">
    <name type="scientific">Trematosphaeria pertusa</name>
    <dbReference type="NCBI Taxonomy" id="390896"/>
    <lineage>
        <taxon>Eukaryota</taxon>
        <taxon>Fungi</taxon>
        <taxon>Dikarya</taxon>
        <taxon>Ascomycota</taxon>
        <taxon>Pezizomycotina</taxon>
        <taxon>Dothideomycetes</taxon>
        <taxon>Pleosporomycetidae</taxon>
        <taxon>Pleosporales</taxon>
        <taxon>Massarineae</taxon>
        <taxon>Trematosphaeriaceae</taxon>
        <taxon>Trematosphaeria</taxon>
    </lineage>
</organism>
<dbReference type="Proteomes" id="UP000800094">
    <property type="component" value="Unassembled WGS sequence"/>
</dbReference>
<dbReference type="AlphaFoldDB" id="A0A6A6IML5"/>
<dbReference type="EMBL" id="ML987193">
    <property type="protein sequence ID" value="KAF2250800.1"/>
    <property type="molecule type" value="Genomic_DNA"/>
</dbReference>
<name>A0A6A6IML5_9PLEO</name>
<dbReference type="SUPFAM" id="SSF51726">
    <property type="entry name" value="UROD/MetE-like"/>
    <property type="match status" value="1"/>
</dbReference>